<feature type="coiled-coil region" evidence="1">
    <location>
        <begin position="71"/>
        <end position="100"/>
    </location>
</feature>
<reference evidence="3 4" key="1">
    <citation type="submission" date="2015-09" db="EMBL/GenBank/DDBJ databases">
        <title>Atta colombica WGS genome.</title>
        <authorList>
            <person name="Nygaard S."/>
            <person name="Hu H."/>
            <person name="Boomsma J."/>
            <person name="Zhang G."/>
        </authorList>
    </citation>
    <scope>NUCLEOTIDE SEQUENCE [LARGE SCALE GENOMIC DNA]</scope>
    <source>
        <strain evidence="3">Treedump-2</strain>
        <tissue evidence="3">Whole body</tissue>
    </source>
</reference>
<accession>A0A151I607</accession>
<keyword evidence="4" id="KW-1185">Reference proteome</keyword>
<evidence type="ECO:0000256" key="1">
    <source>
        <dbReference type="SAM" id="Coils"/>
    </source>
</evidence>
<evidence type="ECO:0000256" key="2">
    <source>
        <dbReference type="SAM" id="MobiDB-lite"/>
    </source>
</evidence>
<dbReference type="STRING" id="520822.A0A151I607"/>
<name>A0A151I607_9HYME</name>
<gene>
    <name evidence="3" type="ORF">ALC53_00610</name>
</gene>
<feature type="compositionally biased region" description="Basic and acidic residues" evidence="2">
    <location>
        <begin position="1"/>
        <end position="16"/>
    </location>
</feature>
<organism evidence="3 4">
    <name type="scientific">Atta colombica</name>
    <dbReference type="NCBI Taxonomy" id="520822"/>
    <lineage>
        <taxon>Eukaryota</taxon>
        <taxon>Metazoa</taxon>
        <taxon>Ecdysozoa</taxon>
        <taxon>Arthropoda</taxon>
        <taxon>Hexapoda</taxon>
        <taxon>Insecta</taxon>
        <taxon>Pterygota</taxon>
        <taxon>Neoptera</taxon>
        <taxon>Endopterygota</taxon>
        <taxon>Hymenoptera</taxon>
        <taxon>Apocrita</taxon>
        <taxon>Aculeata</taxon>
        <taxon>Formicoidea</taxon>
        <taxon>Formicidae</taxon>
        <taxon>Myrmicinae</taxon>
        <taxon>Atta</taxon>
    </lineage>
</organism>
<proteinExistence type="predicted"/>
<dbReference type="AlphaFoldDB" id="A0A151I607"/>
<feature type="region of interest" description="Disordered" evidence="2">
    <location>
        <begin position="1"/>
        <end position="33"/>
    </location>
</feature>
<evidence type="ECO:0000313" key="4">
    <source>
        <dbReference type="Proteomes" id="UP000078540"/>
    </source>
</evidence>
<keyword evidence="1" id="KW-0175">Coiled coil</keyword>
<dbReference type="EMBL" id="KQ976397">
    <property type="protein sequence ID" value="KYM92809.1"/>
    <property type="molecule type" value="Genomic_DNA"/>
</dbReference>
<dbReference type="Proteomes" id="UP000078540">
    <property type="component" value="Unassembled WGS sequence"/>
</dbReference>
<protein>
    <submittedName>
        <fullName evidence="3">Uncharacterized protein</fullName>
    </submittedName>
</protein>
<sequence length="105" mass="12260">MSNTDKEVRRNEKAEEVIDEIEKDESAKSASNLSKEARESLCLRAESVDSADVALHPILVKEWANSMHKGLYEVEEENEKKREEEENKQHEVIMKFLKKLWISIM</sequence>
<evidence type="ECO:0000313" key="3">
    <source>
        <dbReference type="EMBL" id="KYM92809.1"/>
    </source>
</evidence>